<evidence type="ECO:0000256" key="17">
    <source>
        <dbReference type="SAM" id="Phobius"/>
    </source>
</evidence>
<reference evidence="18" key="1">
    <citation type="journal article" date="2020" name="Int. J. Syst. Evol. Microbiol.">
        <title>Aquipluma nitroreducens gen. nov. sp. nov., a novel facultatively anaerobic bacterium isolated from a freshwater lake.</title>
        <authorList>
            <person name="Watanabe M."/>
            <person name="Kojima H."/>
            <person name="Fukui M."/>
        </authorList>
    </citation>
    <scope>NUCLEOTIDE SEQUENCE</scope>
    <source>
        <strain evidence="18">MeG22</strain>
    </source>
</reference>
<dbReference type="GO" id="GO:0008360">
    <property type="term" value="P:regulation of cell shape"/>
    <property type="evidence" value="ECO:0007669"/>
    <property type="project" value="UniProtKB-KW"/>
</dbReference>
<organism evidence="18 19">
    <name type="scientific">Aquipluma nitroreducens</name>
    <dbReference type="NCBI Taxonomy" id="2010828"/>
    <lineage>
        <taxon>Bacteria</taxon>
        <taxon>Pseudomonadati</taxon>
        <taxon>Bacteroidota</taxon>
        <taxon>Bacteroidia</taxon>
        <taxon>Marinilabiliales</taxon>
        <taxon>Prolixibacteraceae</taxon>
        <taxon>Aquipluma</taxon>
    </lineage>
</organism>
<gene>
    <name evidence="18" type="ORF">AQPE_3037</name>
</gene>
<feature type="transmembrane region" description="Helical" evidence="17">
    <location>
        <begin position="321"/>
        <end position="344"/>
    </location>
</feature>
<dbReference type="AlphaFoldDB" id="A0A5K7SBM6"/>
<evidence type="ECO:0000256" key="16">
    <source>
        <dbReference type="SAM" id="MobiDB-lite"/>
    </source>
</evidence>
<dbReference type="PANTHER" id="PTHR30474:SF2">
    <property type="entry name" value="PEPTIDOGLYCAN GLYCOSYLTRANSFERASE FTSW-RELATED"/>
    <property type="match status" value="1"/>
</dbReference>
<comment type="catalytic activity">
    <reaction evidence="15">
        <text>[GlcNAc-(1-&gt;4)-Mur2Ac(oyl-L-Ala-gamma-D-Glu-L-Lys-D-Ala-D-Ala)](n)-di-trans,octa-cis-undecaprenyl diphosphate + beta-D-GlcNAc-(1-&gt;4)-Mur2Ac(oyl-L-Ala-gamma-D-Glu-L-Lys-D-Ala-D-Ala)-di-trans,octa-cis-undecaprenyl diphosphate = [GlcNAc-(1-&gt;4)-Mur2Ac(oyl-L-Ala-gamma-D-Glu-L-Lys-D-Ala-D-Ala)](n+1)-di-trans,octa-cis-undecaprenyl diphosphate + di-trans,octa-cis-undecaprenyl diphosphate + H(+)</text>
        <dbReference type="Rhea" id="RHEA:23708"/>
        <dbReference type="Rhea" id="RHEA-COMP:9602"/>
        <dbReference type="Rhea" id="RHEA-COMP:9603"/>
        <dbReference type="ChEBI" id="CHEBI:15378"/>
        <dbReference type="ChEBI" id="CHEBI:58405"/>
        <dbReference type="ChEBI" id="CHEBI:60033"/>
        <dbReference type="ChEBI" id="CHEBI:78435"/>
        <dbReference type="EC" id="2.4.99.28"/>
    </reaction>
</comment>
<feature type="transmembrane region" description="Helical" evidence="17">
    <location>
        <begin position="118"/>
        <end position="138"/>
    </location>
</feature>
<keyword evidence="5" id="KW-0133">Cell shape</keyword>
<feature type="transmembrane region" description="Helical" evidence="17">
    <location>
        <begin position="195"/>
        <end position="213"/>
    </location>
</feature>
<dbReference type="InterPro" id="IPR001182">
    <property type="entry name" value="FtsW/RodA"/>
</dbReference>
<keyword evidence="18" id="KW-0132">Cell division</keyword>
<dbReference type="GO" id="GO:0051301">
    <property type="term" value="P:cell division"/>
    <property type="evidence" value="ECO:0007669"/>
    <property type="project" value="UniProtKB-KW"/>
</dbReference>
<accession>A0A5K7SBM6</accession>
<feature type="transmembrane region" description="Helical" evidence="17">
    <location>
        <begin position="75"/>
        <end position="98"/>
    </location>
</feature>
<dbReference type="GO" id="GO:0032153">
    <property type="term" value="C:cell division site"/>
    <property type="evidence" value="ECO:0007669"/>
    <property type="project" value="TreeGrafter"/>
</dbReference>
<dbReference type="GO" id="GO:0008955">
    <property type="term" value="F:peptidoglycan glycosyltransferase activity"/>
    <property type="evidence" value="ECO:0007669"/>
    <property type="project" value="UniProtKB-EC"/>
</dbReference>
<evidence type="ECO:0000313" key="19">
    <source>
        <dbReference type="Proteomes" id="UP001193389"/>
    </source>
</evidence>
<dbReference type="Pfam" id="PF01098">
    <property type="entry name" value="FTSW_RODA_SPOVE"/>
    <property type="match status" value="1"/>
</dbReference>
<proteinExistence type="inferred from homology"/>
<evidence type="ECO:0000256" key="15">
    <source>
        <dbReference type="ARBA" id="ARBA00049902"/>
    </source>
</evidence>
<evidence type="ECO:0000256" key="3">
    <source>
        <dbReference type="ARBA" id="ARBA00022679"/>
    </source>
</evidence>
<evidence type="ECO:0000256" key="2">
    <source>
        <dbReference type="ARBA" id="ARBA00022676"/>
    </source>
</evidence>
<protein>
    <recommendedName>
        <fullName evidence="12">Probable peptidoglycan glycosyltransferase FtsW</fullName>
        <ecNumber evidence="14">2.4.99.28</ecNumber>
    </recommendedName>
    <alternativeName>
        <fullName evidence="13">Cell division protein FtsW</fullName>
    </alternativeName>
    <alternativeName>
        <fullName evidence="10">Cell wall polymerase</fullName>
    </alternativeName>
    <alternativeName>
        <fullName evidence="9">Peptidoglycan polymerase</fullName>
    </alternativeName>
</protein>
<evidence type="ECO:0000256" key="7">
    <source>
        <dbReference type="ARBA" id="ARBA00022989"/>
    </source>
</evidence>
<comment type="similarity">
    <text evidence="11">Belongs to the SEDS family. FtsW subfamily.</text>
</comment>
<feature type="transmembrane region" description="Helical" evidence="17">
    <location>
        <begin position="356"/>
        <end position="379"/>
    </location>
</feature>
<evidence type="ECO:0000256" key="14">
    <source>
        <dbReference type="ARBA" id="ARBA00044770"/>
    </source>
</evidence>
<evidence type="ECO:0000256" key="9">
    <source>
        <dbReference type="ARBA" id="ARBA00032370"/>
    </source>
</evidence>
<keyword evidence="6" id="KW-0573">Peptidoglycan synthesis</keyword>
<dbReference type="RefSeq" id="WP_318347164.1">
    <property type="nucleotide sequence ID" value="NZ_AP018694.1"/>
</dbReference>
<dbReference type="EMBL" id="AP018694">
    <property type="protein sequence ID" value="BBE18867.1"/>
    <property type="molecule type" value="Genomic_DNA"/>
</dbReference>
<evidence type="ECO:0000256" key="13">
    <source>
        <dbReference type="ARBA" id="ARBA00041418"/>
    </source>
</evidence>
<feature type="transmembrane region" description="Helical" evidence="17">
    <location>
        <begin position="46"/>
        <end position="68"/>
    </location>
</feature>
<feature type="transmembrane region" description="Helical" evidence="17">
    <location>
        <begin position="150"/>
        <end position="167"/>
    </location>
</feature>
<dbReference type="PANTHER" id="PTHR30474">
    <property type="entry name" value="CELL CYCLE PROTEIN"/>
    <property type="match status" value="1"/>
</dbReference>
<dbReference type="Proteomes" id="UP001193389">
    <property type="component" value="Chromosome"/>
</dbReference>
<feature type="transmembrane region" description="Helical" evidence="17">
    <location>
        <begin position="283"/>
        <end position="309"/>
    </location>
</feature>
<evidence type="ECO:0000256" key="11">
    <source>
        <dbReference type="ARBA" id="ARBA00038053"/>
    </source>
</evidence>
<keyword evidence="19" id="KW-1185">Reference proteome</keyword>
<keyword evidence="4 17" id="KW-0812">Transmembrane</keyword>
<dbReference type="EC" id="2.4.99.28" evidence="14"/>
<evidence type="ECO:0000256" key="12">
    <source>
        <dbReference type="ARBA" id="ARBA00041185"/>
    </source>
</evidence>
<keyword evidence="2" id="KW-0328">Glycosyltransferase</keyword>
<evidence type="ECO:0000256" key="8">
    <source>
        <dbReference type="ARBA" id="ARBA00023136"/>
    </source>
</evidence>
<comment type="subcellular location">
    <subcellularLocation>
        <location evidence="1">Membrane</location>
        <topology evidence="1">Multi-pass membrane protein</topology>
    </subcellularLocation>
</comment>
<keyword evidence="18" id="KW-0131">Cell cycle</keyword>
<dbReference type="KEGG" id="anf:AQPE_3037"/>
<keyword evidence="3" id="KW-0808">Transferase</keyword>
<feature type="transmembrane region" description="Helical" evidence="17">
    <location>
        <begin position="173"/>
        <end position="188"/>
    </location>
</feature>
<dbReference type="GO" id="GO:0015648">
    <property type="term" value="F:lipid-linked peptidoglycan transporter activity"/>
    <property type="evidence" value="ECO:0007669"/>
    <property type="project" value="TreeGrafter"/>
</dbReference>
<name>A0A5K7SBM6_9BACT</name>
<dbReference type="GO" id="GO:0009252">
    <property type="term" value="P:peptidoglycan biosynthetic process"/>
    <property type="evidence" value="ECO:0007669"/>
    <property type="project" value="UniProtKB-KW"/>
</dbReference>
<evidence type="ECO:0000256" key="5">
    <source>
        <dbReference type="ARBA" id="ARBA00022960"/>
    </source>
</evidence>
<evidence type="ECO:0000256" key="6">
    <source>
        <dbReference type="ARBA" id="ARBA00022984"/>
    </source>
</evidence>
<evidence type="ECO:0000256" key="4">
    <source>
        <dbReference type="ARBA" id="ARBA00022692"/>
    </source>
</evidence>
<feature type="region of interest" description="Disordered" evidence="16">
    <location>
        <begin position="391"/>
        <end position="411"/>
    </location>
</feature>
<keyword evidence="8 17" id="KW-0472">Membrane</keyword>
<evidence type="ECO:0000256" key="10">
    <source>
        <dbReference type="ARBA" id="ARBA00033270"/>
    </source>
</evidence>
<evidence type="ECO:0000313" key="18">
    <source>
        <dbReference type="EMBL" id="BBE18867.1"/>
    </source>
</evidence>
<feature type="transmembrane region" description="Helical" evidence="17">
    <location>
        <begin position="12"/>
        <end position="34"/>
    </location>
</feature>
<keyword evidence="7 17" id="KW-1133">Transmembrane helix</keyword>
<evidence type="ECO:0000256" key="1">
    <source>
        <dbReference type="ARBA" id="ARBA00004141"/>
    </source>
</evidence>
<sequence>MAGRLAKIFKGDLTLWVILIFLSLISLVIVYSATGKLAYREANGNTMYYLIRQVLFILVGFGIMLFLVNVLPVTLYFKISPVLIGITIFTLILAIIQYKLTGSADNKETSRSLNMPFFSFQPAELAKISLIMYAARLLSKAQRTEEELKIAFYWITGVSGVVCFLIFMSNFSTAALVFVTILILMLIARVSFKYILSLVGAGIVAVFLIYGAATAFPDSIGKAGRIATVKGRIDDFVHGDNNAVNGTTQADYARLAIFEGGVLGKGPGNSEVSNYMEAGYNDFIYAIFIEEYGFVGGAFLALLYLILLFRGVIIVRRCERTFPAFMVTGLVLLMTFQAFINMAVSVGAVPVTGQPLPWVSMGGSSMLFTAASFGVILAVSANNQKNKVLAEKSSQAEQPAVGETQNEDQAL</sequence>
<dbReference type="GO" id="GO:0005886">
    <property type="term" value="C:plasma membrane"/>
    <property type="evidence" value="ECO:0007669"/>
    <property type="project" value="TreeGrafter"/>
</dbReference>